<feature type="domain" description="VOC" evidence="1">
    <location>
        <begin position="4"/>
        <end position="120"/>
    </location>
</feature>
<keyword evidence="3" id="KW-1185">Reference proteome</keyword>
<dbReference type="AlphaFoldDB" id="A0A6L6IKZ5"/>
<dbReference type="CDD" id="cd07247">
    <property type="entry name" value="SgaA_N_like"/>
    <property type="match status" value="1"/>
</dbReference>
<dbReference type="SUPFAM" id="SSF54593">
    <property type="entry name" value="Glyoxalase/Bleomycin resistance protein/Dihydroxybiphenyl dioxygenase"/>
    <property type="match status" value="1"/>
</dbReference>
<proteinExistence type="predicted"/>
<dbReference type="Proteomes" id="UP000477739">
    <property type="component" value="Unassembled WGS sequence"/>
</dbReference>
<dbReference type="InterPro" id="IPR037523">
    <property type="entry name" value="VOC_core"/>
</dbReference>
<sequence length="121" mass="13141">MKNIINWFEIPVVEMERAITFYEAVFQVSLRREKMECADLAIFPYEEPAPGGALAKFDGIVPSSQGVIIYLHTDDIAAALKRVAAAGGECVFGPQVLGDDIGTIALFTDCEGNRIGLHQPA</sequence>
<dbReference type="RefSeq" id="WP_155107874.1">
    <property type="nucleotide sequence ID" value="NZ_WMJZ01000008.1"/>
</dbReference>
<dbReference type="PANTHER" id="PTHR33993:SF2">
    <property type="entry name" value="VOC DOMAIN-CONTAINING PROTEIN"/>
    <property type="match status" value="1"/>
</dbReference>
<dbReference type="PROSITE" id="PS51819">
    <property type="entry name" value="VOC"/>
    <property type="match status" value="1"/>
</dbReference>
<dbReference type="Pfam" id="PF00903">
    <property type="entry name" value="Glyoxalase"/>
    <property type="match status" value="1"/>
</dbReference>
<evidence type="ECO:0000259" key="1">
    <source>
        <dbReference type="PROSITE" id="PS51819"/>
    </source>
</evidence>
<reference evidence="2 3" key="1">
    <citation type="submission" date="2019-11" db="EMBL/GenBank/DDBJ databases">
        <title>Escherichia alba sp. nov. isolated from the gut of plastic-eating superworms Zophobas atratus.</title>
        <authorList>
            <person name="Yang Y."/>
        </authorList>
    </citation>
    <scope>NUCLEOTIDE SEQUENCE [LARGE SCALE GENOMIC DNA]</scope>
    <source>
        <strain evidence="3">BIT-B35</strain>
    </source>
</reference>
<protein>
    <submittedName>
        <fullName evidence="2">VOC family protein</fullName>
    </submittedName>
</protein>
<organism evidence="2 3">
    <name type="scientific">Intestinirhabdus alba</name>
    <dbReference type="NCBI Taxonomy" id="2899544"/>
    <lineage>
        <taxon>Bacteria</taxon>
        <taxon>Pseudomonadati</taxon>
        <taxon>Pseudomonadota</taxon>
        <taxon>Gammaproteobacteria</taxon>
        <taxon>Enterobacterales</taxon>
        <taxon>Enterobacteriaceae</taxon>
        <taxon>Intestinirhabdus</taxon>
    </lineage>
</organism>
<dbReference type="InterPro" id="IPR004360">
    <property type="entry name" value="Glyas_Fos-R_dOase_dom"/>
</dbReference>
<dbReference type="InterPro" id="IPR029068">
    <property type="entry name" value="Glyas_Bleomycin-R_OHBP_Dase"/>
</dbReference>
<dbReference type="OrthoDB" id="8776491at2"/>
<dbReference type="Gene3D" id="3.10.180.10">
    <property type="entry name" value="2,3-Dihydroxybiphenyl 1,2-Dioxygenase, domain 1"/>
    <property type="match status" value="1"/>
</dbReference>
<evidence type="ECO:0000313" key="2">
    <source>
        <dbReference type="EMBL" id="MTH46246.1"/>
    </source>
</evidence>
<dbReference type="EMBL" id="WMJZ01000008">
    <property type="protein sequence ID" value="MTH46246.1"/>
    <property type="molecule type" value="Genomic_DNA"/>
</dbReference>
<gene>
    <name evidence="2" type="ORF">GJV78_08280</name>
</gene>
<name>A0A6L6IKZ5_9ENTR</name>
<evidence type="ECO:0000313" key="3">
    <source>
        <dbReference type="Proteomes" id="UP000477739"/>
    </source>
</evidence>
<comment type="caution">
    <text evidence="2">The sequence shown here is derived from an EMBL/GenBank/DDBJ whole genome shotgun (WGS) entry which is preliminary data.</text>
</comment>
<accession>A0A6L6IKZ5</accession>
<dbReference type="PANTHER" id="PTHR33993">
    <property type="entry name" value="GLYOXALASE-RELATED"/>
    <property type="match status" value="1"/>
</dbReference>
<dbReference type="InterPro" id="IPR052164">
    <property type="entry name" value="Anthracycline_SecMetBiosynth"/>
</dbReference>